<evidence type="ECO:0000313" key="3">
    <source>
        <dbReference type="EMBL" id="BDS06522.1"/>
    </source>
</evidence>
<evidence type="ECO:0000256" key="1">
    <source>
        <dbReference type="SAM" id="MobiDB-lite"/>
    </source>
</evidence>
<dbReference type="InterPro" id="IPR036761">
    <property type="entry name" value="TTHA0802/YceI-like_sf"/>
</dbReference>
<dbReference type="KEGG" id="osu:NT6N_15620"/>
<dbReference type="PROSITE" id="PS51257">
    <property type="entry name" value="PROKAR_LIPOPROTEIN"/>
    <property type="match status" value="1"/>
</dbReference>
<dbReference type="Pfam" id="PF04264">
    <property type="entry name" value="YceI"/>
    <property type="match status" value="1"/>
</dbReference>
<dbReference type="Gene3D" id="2.40.128.110">
    <property type="entry name" value="Lipid/polyisoprenoid-binding, YceI-like"/>
    <property type="match status" value="1"/>
</dbReference>
<gene>
    <name evidence="3" type="ORF">NT6N_15620</name>
</gene>
<accession>A0AAT9FKP6</accession>
<sequence length="202" mass="21935">MKTTLFILTSVAAMSLVSCDNPAEKSTEANTSEAKAVPTGEASGQKWEFTDQSTITFVGSKVTGSHDGGFKKFSGHFHVDGETLAASGHKVVIDMSSLYSDSEKLTGHLKSPDFFDVANNPEATFVATSFKDDTLTGNLNLLGVEKSIEFPVKVDKSDDAIRITADFFINRFDFDIKYAGKTDDLIRKEVVIKLDLHATPAK</sequence>
<dbReference type="SUPFAM" id="SSF101874">
    <property type="entry name" value="YceI-like"/>
    <property type="match status" value="1"/>
</dbReference>
<evidence type="ECO:0000259" key="2">
    <source>
        <dbReference type="SMART" id="SM00867"/>
    </source>
</evidence>
<dbReference type="EMBL" id="AP026866">
    <property type="protein sequence ID" value="BDS06522.1"/>
    <property type="molecule type" value="Genomic_DNA"/>
</dbReference>
<dbReference type="PANTHER" id="PTHR34406:SF1">
    <property type="entry name" value="PROTEIN YCEI"/>
    <property type="match status" value="1"/>
</dbReference>
<reference evidence="3" key="1">
    <citation type="submission" date="2024-07" db="EMBL/GenBank/DDBJ databases">
        <title>Complete genome sequence of Verrucomicrobiaceae bacterium NT6N.</title>
        <authorList>
            <person name="Huang C."/>
            <person name="Takami H."/>
            <person name="Hamasaki K."/>
        </authorList>
    </citation>
    <scope>NUCLEOTIDE SEQUENCE</scope>
    <source>
        <strain evidence="3">NT6N</strain>
    </source>
</reference>
<name>A0AAT9FKP6_9BACT</name>
<dbReference type="AlphaFoldDB" id="A0AAT9FKP6"/>
<protein>
    <recommendedName>
        <fullName evidence="2">Lipid/polyisoprenoid-binding YceI-like domain-containing protein</fullName>
    </recommendedName>
</protein>
<dbReference type="InterPro" id="IPR007372">
    <property type="entry name" value="Lipid/polyisoprenoid-bd_YceI"/>
</dbReference>
<feature type="domain" description="Lipid/polyisoprenoid-binding YceI-like" evidence="2">
    <location>
        <begin position="46"/>
        <end position="199"/>
    </location>
</feature>
<proteinExistence type="predicted"/>
<dbReference type="SMART" id="SM00867">
    <property type="entry name" value="YceI"/>
    <property type="match status" value="1"/>
</dbReference>
<feature type="region of interest" description="Disordered" evidence="1">
    <location>
        <begin position="23"/>
        <end position="43"/>
    </location>
</feature>
<organism evidence="3">
    <name type="scientific">Oceaniferula spumae</name>
    <dbReference type="NCBI Taxonomy" id="2979115"/>
    <lineage>
        <taxon>Bacteria</taxon>
        <taxon>Pseudomonadati</taxon>
        <taxon>Verrucomicrobiota</taxon>
        <taxon>Verrucomicrobiia</taxon>
        <taxon>Verrucomicrobiales</taxon>
        <taxon>Verrucomicrobiaceae</taxon>
        <taxon>Oceaniferula</taxon>
    </lineage>
</organism>
<dbReference type="PANTHER" id="PTHR34406">
    <property type="entry name" value="PROTEIN YCEI"/>
    <property type="match status" value="1"/>
</dbReference>